<evidence type="ECO:0000313" key="4">
    <source>
        <dbReference type="EMBL" id="MCD2196994.1"/>
    </source>
</evidence>
<name>A0ABS8PFH6_9PSEU</name>
<dbReference type="Pfam" id="PF01156">
    <property type="entry name" value="IU_nuc_hydro"/>
    <property type="match status" value="1"/>
</dbReference>
<feature type="domain" description="Inosine/uridine-preferring nucleoside hydrolase" evidence="3">
    <location>
        <begin position="4"/>
        <end position="302"/>
    </location>
</feature>
<evidence type="ECO:0000256" key="1">
    <source>
        <dbReference type="ARBA" id="ARBA00022801"/>
    </source>
</evidence>
<dbReference type="Gene3D" id="3.90.245.10">
    <property type="entry name" value="Ribonucleoside hydrolase-like"/>
    <property type="match status" value="1"/>
</dbReference>
<organism evidence="4 5">
    <name type="scientific">Actinomycetospora endophytica</name>
    <dbReference type="NCBI Taxonomy" id="2291215"/>
    <lineage>
        <taxon>Bacteria</taxon>
        <taxon>Bacillati</taxon>
        <taxon>Actinomycetota</taxon>
        <taxon>Actinomycetes</taxon>
        <taxon>Pseudonocardiales</taxon>
        <taxon>Pseudonocardiaceae</taxon>
        <taxon>Actinomycetospora</taxon>
    </lineage>
</organism>
<dbReference type="EMBL" id="JAJNDB010000007">
    <property type="protein sequence ID" value="MCD2196994.1"/>
    <property type="molecule type" value="Genomic_DNA"/>
</dbReference>
<reference evidence="4 5" key="1">
    <citation type="submission" date="2021-11" db="EMBL/GenBank/DDBJ databases">
        <title>Draft genome sequence of Actinomycetospora sp. SF1 isolated from the rhizosphere soil.</title>
        <authorList>
            <person name="Duangmal K."/>
            <person name="Chantavorakit T."/>
        </authorList>
    </citation>
    <scope>NUCLEOTIDE SEQUENCE [LARGE SCALE GENOMIC DNA]</scope>
    <source>
        <strain evidence="4 5">TBRC 5722</strain>
    </source>
</reference>
<accession>A0ABS8PFH6</accession>
<protein>
    <submittedName>
        <fullName evidence="4">Nucleoside hydrolase</fullName>
    </submittedName>
</protein>
<evidence type="ECO:0000313" key="5">
    <source>
        <dbReference type="Proteomes" id="UP001199469"/>
    </source>
</evidence>
<keyword evidence="5" id="KW-1185">Reference proteome</keyword>
<proteinExistence type="predicted"/>
<dbReference type="Proteomes" id="UP001199469">
    <property type="component" value="Unassembled WGS sequence"/>
</dbReference>
<keyword evidence="2" id="KW-0326">Glycosidase</keyword>
<dbReference type="PANTHER" id="PTHR12304">
    <property type="entry name" value="INOSINE-URIDINE PREFERRING NUCLEOSIDE HYDROLASE"/>
    <property type="match status" value="1"/>
</dbReference>
<evidence type="ECO:0000256" key="2">
    <source>
        <dbReference type="ARBA" id="ARBA00023295"/>
    </source>
</evidence>
<dbReference type="SUPFAM" id="SSF53590">
    <property type="entry name" value="Nucleoside hydrolase"/>
    <property type="match status" value="1"/>
</dbReference>
<dbReference type="PANTHER" id="PTHR12304:SF4">
    <property type="entry name" value="URIDINE NUCLEOSIDASE"/>
    <property type="match status" value="1"/>
</dbReference>
<dbReference type="InterPro" id="IPR036452">
    <property type="entry name" value="Ribo_hydro-like"/>
</dbReference>
<dbReference type="InterPro" id="IPR001910">
    <property type="entry name" value="Inosine/uridine_hydrolase_dom"/>
</dbReference>
<dbReference type="GO" id="GO:0016787">
    <property type="term" value="F:hydrolase activity"/>
    <property type="evidence" value="ECO:0007669"/>
    <property type="project" value="UniProtKB-KW"/>
</dbReference>
<sequence length="316" mass="32472">MIPLIVDTDPGVDDAFALAVAALSPEADLRAVTTVHGNVDVERTTDNARRLLGTFGRPDVPVGRGAGVPLVHAIEQRSDDIHGGDGLGGRAADFGPPVAESSLRAVALMASVLEASTEPVTIAAIGPFTNIATLLSARPDLEERIGRFVLMGGSIAFGGNVSAAAEFNVWGDPEAARRVLAASNVPTTMVPLDLTMRITLSADWLDDLATTGPIGAALASTRESYLAAYSARFGHAAMAVHDAVALLEALTPGTVTTTPMPVDVDTSTGPGRGSTIADMRGAEAIAVARPVDVALEADATAVRAELRRRLASPPSS</sequence>
<dbReference type="RefSeq" id="WP_230738884.1">
    <property type="nucleotide sequence ID" value="NZ_JAJNDB010000007.1"/>
</dbReference>
<evidence type="ECO:0000259" key="3">
    <source>
        <dbReference type="Pfam" id="PF01156"/>
    </source>
</evidence>
<dbReference type="InterPro" id="IPR023186">
    <property type="entry name" value="IUNH"/>
</dbReference>
<gene>
    <name evidence="4" type="ORF">LQ327_26845</name>
</gene>
<comment type="caution">
    <text evidence="4">The sequence shown here is derived from an EMBL/GenBank/DDBJ whole genome shotgun (WGS) entry which is preliminary data.</text>
</comment>
<keyword evidence="1 4" id="KW-0378">Hydrolase</keyword>